<dbReference type="OrthoDB" id="1925287at2759"/>
<dbReference type="InterPro" id="IPR029063">
    <property type="entry name" value="SAM-dependent_MTases_sf"/>
</dbReference>
<dbReference type="PANTHER" id="PTHR12133">
    <property type="entry name" value="TRNA (ADENINE(58)-N(1))-METHYLTRANSFERASE"/>
    <property type="match status" value="1"/>
</dbReference>
<keyword evidence="6" id="KW-0949">S-adenosyl-L-methionine</keyword>
<name>A0A061H4Q1_9BASI</name>
<protein>
    <recommendedName>
        <fullName evidence="3">tRNA (adenine(58)-N(1))-methyltransferase catalytic subunit TRM61</fullName>
        <ecNumber evidence="2">2.1.1.220</ecNumber>
    </recommendedName>
    <alternativeName>
        <fullName evidence="9">tRNA(m1A58)-methyltransferase subunit TRM61</fullName>
    </alternativeName>
</protein>
<dbReference type="GO" id="GO:0030488">
    <property type="term" value="P:tRNA methylation"/>
    <property type="evidence" value="ECO:0007669"/>
    <property type="project" value="InterPro"/>
</dbReference>
<dbReference type="PROSITE" id="PS51620">
    <property type="entry name" value="SAM_TRM61"/>
    <property type="match status" value="1"/>
</dbReference>
<sequence>MGQSRAASGSPASRDHGRYIRAGDLVVVFASRDKTPIPLTITPGEFLTNVFGHFSHDDMIGLPYGSKMISRNGRGYLYLLRPTPEVWTTALPHRTQILYAPDMSFITMKLNLGPGSRVIEAGTGSGSFSHFLGRTVGRGSAPTSNVEATASEQAETRGQVVRNWKGLPNEMQTSSRGTRDPNKATEAEESTAGTSSSAETGAATQTNGGSASAPIDGTVPDLEGKLWSFEFHAGRAEKARVEFAAHGLDRVATLTHRNVCKDGFGLSDAADAVFLDLPAPWEAVPYAAVALRRKTLGRICCFSPCIEQVLKTVAALTENGFSDIETFESLVKTHESTSMGPEVTIDEAIDRIKEVERRKEARRLTQIERSRMAKDLDDGAPGSSRAQSSQPSEGPDGGGEGLESGDPSNPLAEPAKKRKRPESDPAAESDNEGESSTAAADAARTIAITKRKARQLQQQKQQSTPFQAATVYSRPYHEMRGHTSYLTFATLLPRDMEKAGGGDVRS</sequence>
<evidence type="ECO:0000256" key="1">
    <source>
        <dbReference type="ARBA" id="ARBA00004123"/>
    </source>
</evidence>
<reference evidence="12 13" key="1">
    <citation type="journal article" date="2013" name="Plant Cell">
        <title>The transition from a phytopathogenic smut ancestor to an anamorphic biocontrol agent deciphered by comparative whole-genome analysis.</title>
        <authorList>
            <person name="Lefebvre F."/>
            <person name="Joly D.L."/>
            <person name="Labbe C."/>
            <person name="Teichmann B."/>
            <person name="Linning R."/>
            <person name="Belzile F."/>
            <person name="Bakkeren G."/>
            <person name="Belanger R.R."/>
        </authorList>
    </citation>
    <scope>NUCLEOTIDE SEQUENCE [LARGE SCALE GENOMIC DNA]</scope>
    <source>
        <strain evidence="12 13">PF-1</strain>
    </source>
</reference>
<dbReference type="Pfam" id="PF08704">
    <property type="entry name" value="GCD14"/>
    <property type="match status" value="2"/>
</dbReference>
<dbReference type="InterPro" id="IPR049470">
    <property type="entry name" value="TRM61_C"/>
</dbReference>
<dbReference type="eggNOG" id="KOG2915">
    <property type="taxonomic scope" value="Eukaryota"/>
</dbReference>
<evidence type="ECO:0000259" key="11">
    <source>
        <dbReference type="Pfam" id="PF08704"/>
    </source>
</evidence>
<evidence type="ECO:0000256" key="7">
    <source>
        <dbReference type="ARBA" id="ARBA00022694"/>
    </source>
</evidence>
<feature type="region of interest" description="Disordered" evidence="10">
    <location>
        <begin position="133"/>
        <end position="217"/>
    </location>
</feature>
<dbReference type="PANTHER" id="PTHR12133:SF2">
    <property type="entry name" value="TRNA (ADENINE(58)-N(1))-METHYLTRANSFERASE CATALYTIC SUBUNIT TRMT61A"/>
    <property type="match status" value="1"/>
</dbReference>
<keyword evidence="4" id="KW-0489">Methyltransferase</keyword>
<dbReference type="Proteomes" id="UP000053664">
    <property type="component" value="Unassembled WGS sequence"/>
</dbReference>
<evidence type="ECO:0000256" key="6">
    <source>
        <dbReference type="ARBA" id="ARBA00022691"/>
    </source>
</evidence>
<feature type="compositionally biased region" description="Low complexity" evidence="10">
    <location>
        <begin position="190"/>
        <end position="204"/>
    </location>
</feature>
<evidence type="ECO:0000256" key="3">
    <source>
        <dbReference type="ARBA" id="ARBA00015963"/>
    </source>
</evidence>
<keyword evidence="7" id="KW-0819">tRNA processing</keyword>
<dbReference type="KEGG" id="pfp:PFL1_04962"/>
<evidence type="ECO:0000256" key="9">
    <source>
        <dbReference type="ARBA" id="ARBA00033309"/>
    </source>
</evidence>
<dbReference type="GeneID" id="19319062"/>
<keyword evidence="8" id="KW-0539">Nucleus</keyword>
<evidence type="ECO:0000256" key="10">
    <source>
        <dbReference type="SAM" id="MobiDB-lite"/>
    </source>
</evidence>
<comment type="subcellular location">
    <subcellularLocation>
        <location evidence="1">Nucleus</location>
    </subcellularLocation>
</comment>
<evidence type="ECO:0000256" key="5">
    <source>
        <dbReference type="ARBA" id="ARBA00022679"/>
    </source>
</evidence>
<dbReference type="SUPFAM" id="SSF53335">
    <property type="entry name" value="S-adenosyl-L-methionine-dependent methyltransferases"/>
    <property type="match status" value="1"/>
</dbReference>
<dbReference type="GO" id="GO:0031515">
    <property type="term" value="C:tRNA (m1A) methyltransferase complex"/>
    <property type="evidence" value="ECO:0007669"/>
    <property type="project" value="InterPro"/>
</dbReference>
<feature type="compositionally biased region" description="Basic and acidic residues" evidence="10">
    <location>
        <begin position="177"/>
        <end position="186"/>
    </location>
</feature>
<organism evidence="12 13">
    <name type="scientific">Pseudozyma flocculosa PF-1</name>
    <dbReference type="NCBI Taxonomy" id="1277687"/>
    <lineage>
        <taxon>Eukaryota</taxon>
        <taxon>Fungi</taxon>
        <taxon>Dikarya</taxon>
        <taxon>Basidiomycota</taxon>
        <taxon>Ustilaginomycotina</taxon>
        <taxon>Ustilaginomycetes</taxon>
        <taxon>Ustilaginales</taxon>
        <taxon>Ustilaginaceae</taxon>
        <taxon>Pseudozyma</taxon>
    </lineage>
</organism>
<evidence type="ECO:0000313" key="12">
    <source>
        <dbReference type="EMBL" id="EPQ27424.1"/>
    </source>
</evidence>
<feature type="domain" description="tRNA (adenine(58)-N(1))-methyltransferase catalytic subunit TRM61 C-terminal" evidence="11">
    <location>
        <begin position="206"/>
        <end position="374"/>
    </location>
</feature>
<dbReference type="HOGENOM" id="CLU_025402_4_0_1"/>
<dbReference type="AlphaFoldDB" id="A0A061H4Q1"/>
<feature type="compositionally biased region" description="Basic and acidic residues" evidence="10">
    <location>
        <begin position="363"/>
        <end position="377"/>
    </location>
</feature>
<evidence type="ECO:0000256" key="4">
    <source>
        <dbReference type="ARBA" id="ARBA00022603"/>
    </source>
</evidence>
<dbReference type="EMBL" id="KE361639">
    <property type="protein sequence ID" value="EPQ27424.1"/>
    <property type="molecule type" value="Genomic_DNA"/>
</dbReference>
<proteinExistence type="predicted"/>
<dbReference type="Gene3D" id="3.40.50.150">
    <property type="entry name" value="Vaccinia Virus protein VP39"/>
    <property type="match status" value="1"/>
</dbReference>
<dbReference type="Gene3D" id="3.10.330.20">
    <property type="match status" value="1"/>
</dbReference>
<feature type="region of interest" description="Disordered" evidence="10">
    <location>
        <begin position="363"/>
        <end position="469"/>
    </location>
</feature>
<dbReference type="GO" id="GO:0160107">
    <property type="term" value="F:tRNA (adenine(58)-N1)-methyltransferase activity"/>
    <property type="evidence" value="ECO:0007669"/>
    <property type="project" value="UniProtKB-EC"/>
</dbReference>
<feature type="compositionally biased region" description="Polar residues" evidence="10">
    <location>
        <begin position="141"/>
        <end position="153"/>
    </location>
</feature>
<feature type="domain" description="tRNA (adenine(58)-N(1))-methyltransferase catalytic subunit TRM61 C-terminal" evidence="11">
    <location>
        <begin position="75"/>
        <end position="137"/>
    </location>
</feature>
<gene>
    <name evidence="12" type="ORF">PFL1_04962</name>
</gene>
<dbReference type="GO" id="GO:0005634">
    <property type="term" value="C:nucleus"/>
    <property type="evidence" value="ECO:0007669"/>
    <property type="project" value="UniProtKB-SubCell"/>
</dbReference>
<keyword evidence="5" id="KW-0808">Transferase</keyword>
<evidence type="ECO:0000256" key="8">
    <source>
        <dbReference type="ARBA" id="ARBA00023242"/>
    </source>
</evidence>
<dbReference type="RefSeq" id="XP_007880683.1">
    <property type="nucleotide sequence ID" value="XM_007882492.1"/>
</dbReference>
<feature type="compositionally biased region" description="Low complexity" evidence="10">
    <location>
        <begin position="437"/>
        <end position="448"/>
    </location>
</feature>
<accession>A0A061H4Q1</accession>
<dbReference type="EC" id="2.1.1.220" evidence="2"/>
<evidence type="ECO:0000256" key="2">
    <source>
        <dbReference type="ARBA" id="ARBA00012796"/>
    </source>
</evidence>
<evidence type="ECO:0000313" key="13">
    <source>
        <dbReference type="Proteomes" id="UP000053664"/>
    </source>
</evidence>
<dbReference type="InterPro" id="IPR014816">
    <property type="entry name" value="tRNA_MeTrfase_Gcd14"/>
</dbReference>